<evidence type="ECO:0000313" key="3">
    <source>
        <dbReference type="EMBL" id="KAL2912150.1"/>
    </source>
</evidence>
<feature type="compositionally biased region" description="Low complexity" evidence="1">
    <location>
        <begin position="72"/>
        <end position="91"/>
    </location>
</feature>
<feature type="compositionally biased region" description="Acidic residues" evidence="1">
    <location>
        <begin position="1189"/>
        <end position="1204"/>
    </location>
</feature>
<feature type="compositionally biased region" description="Low complexity" evidence="1">
    <location>
        <begin position="1152"/>
        <end position="1171"/>
    </location>
</feature>
<proteinExistence type="predicted"/>
<organism evidence="3 4">
    <name type="scientific">Polyrhizophydium stewartii</name>
    <dbReference type="NCBI Taxonomy" id="2732419"/>
    <lineage>
        <taxon>Eukaryota</taxon>
        <taxon>Fungi</taxon>
        <taxon>Fungi incertae sedis</taxon>
        <taxon>Chytridiomycota</taxon>
        <taxon>Chytridiomycota incertae sedis</taxon>
        <taxon>Chytridiomycetes</taxon>
        <taxon>Rhizophydiales</taxon>
        <taxon>Rhizophydiales incertae sedis</taxon>
        <taxon>Polyrhizophydium</taxon>
    </lineage>
</organism>
<feature type="compositionally biased region" description="Pro residues" evidence="1">
    <location>
        <begin position="28"/>
        <end position="38"/>
    </location>
</feature>
<feature type="region of interest" description="Disordered" evidence="1">
    <location>
        <begin position="1140"/>
        <end position="1204"/>
    </location>
</feature>
<protein>
    <recommendedName>
        <fullName evidence="2">DUF6729 domain-containing protein</fullName>
    </recommendedName>
</protein>
<feature type="region of interest" description="Disordered" evidence="1">
    <location>
        <begin position="348"/>
        <end position="403"/>
    </location>
</feature>
<evidence type="ECO:0000259" key="2">
    <source>
        <dbReference type="Pfam" id="PF20499"/>
    </source>
</evidence>
<reference evidence="3 4" key="1">
    <citation type="submission" date="2023-09" db="EMBL/GenBank/DDBJ databases">
        <title>Pangenome analysis of Batrachochytrium dendrobatidis and related Chytrids.</title>
        <authorList>
            <person name="Yacoub M.N."/>
            <person name="Stajich J.E."/>
            <person name="James T.Y."/>
        </authorList>
    </citation>
    <scope>NUCLEOTIDE SEQUENCE [LARGE SCALE GENOMIC DNA]</scope>
    <source>
        <strain evidence="3 4">JEL0888</strain>
    </source>
</reference>
<dbReference type="InterPro" id="IPR046616">
    <property type="entry name" value="DUF6729"/>
</dbReference>
<feature type="compositionally biased region" description="Acidic residues" evidence="1">
    <location>
        <begin position="231"/>
        <end position="255"/>
    </location>
</feature>
<dbReference type="Proteomes" id="UP001527925">
    <property type="component" value="Unassembled WGS sequence"/>
</dbReference>
<feature type="compositionally biased region" description="Low complexity" evidence="1">
    <location>
        <begin position="39"/>
        <end position="53"/>
    </location>
</feature>
<evidence type="ECO:0000313" key="4">
    <source>
        <dbReference type="Proteomes" id="UP001527925"/>
    </source>
</evidence>
<feature type="compositionally biased region" description="Acidic residues" evidence="1">
    <location>
        <begin position="147"/>
        <end position="168"/>
    </location>
</feature>
<gene>
    <name evidence="3" type="ORF">HK105_208351</name>
</gene>
<feature type="compositionally biased region" description="Basic and acidic residues" evidence="1">
    <location>
        <begin position="179"/>
        <end position="190"/>
    </location>
</feature>
<feature type="domain" description="DUF6729" evidence="2">
    <location>
        <begin position="408"/>
        <end position="529"/>
    </location>
</feature>
<comment type="caution">
    <text evidence="3">The sequence shown here is derived from an EMBL/GenBank/DDBJ whole genome shotgun (WGS) entry which is preliminary data.</text>
</comment>
<feature type="region of interest" description="Disordered" evidence="1">
    <location>
        <begin position="1084"/>
        <end position="1123"/>
    </location>
</feature>
<name>A0ABR4MXZ6_9FUNG</name>
<dbReference type="EMBL" id="JADGIZ020000075">
    <property type="protein sequence ID" value="KAL2912150.1"/>
    <property type="molecule type" value="Genomic_DNA"/>
</dbReference>
<feature type="region of interest" description="Disordered" evidence="1">
    <location>
        <begin position="540"/>
        <end position="613"/>
    </location>
</feature>
<keyword evidence="4" id="KW-1185">Reference proteome</keyword>
<accession>A0ABR4MXZ6</accession>
<feature type="region of interest" description="Disordered" evidence="1">
    <location>
        <begin position="752"/>
        <end position="771"/>
    </location>
</feature>
<sequence>MVARPRRNPTAQRGRAPARADGAADPPAEQPPDGPPAPDEAAAATDPGATAAAVKRKPPLERSASPKRQRTDGAAPDGAAKAAVDTAPASAEHQGSAATDAPILAGAGAGAVADEPPIEPQIGGDLSLEDTGIGVGLELALGLDSLGSDEDDDDDDDDDEEEEEEEDIGIGFGLPGAEADARLDDGEIDGHVPAGKRARLSADAPASAGPHAEPADRPGRRRGILASSGRDDDDDEDEDDDDDEGSFDEDDDDERGGDAANTESMRQALIAGWLERTHRTYHFNDNFDWPTLEAFLIKLRSMEAGVMELLRKGQIFFTLIPQAASSGAASGAASGAVHDKAAQGDLAGAAADGHPLHGESGADDEARAANGDSDAGGRDEDEDLAGSDAGSSRRPPAGAARQKAPIKVAVWAPHVIFPDTKFKCPECKGLIARESAQPDRLRRVTALANCYLLVTYRYRCSACKTQFQSTTEAFFDNLPANVRQTLPVTIFSRSCIDNELIDIVDEYGKTRKDRSNVNAMLNRKHRNCILHHPALRVTSITRRVSRKHGSGQPGADASARGHNMSDGEGDSEHAGDSGSRTPRHASGAGSRFGPGKSSGTRNRTLLPAPPAPSDTLTVVPLSMLLPGSDPSQSVPLYIPATAMHMLPQYLAMLHVQINQLARRQIPGPRPAGQQQSIPPAPQALDPAQASGADADGRAAAANGATAQSAVPAALGSIDEIRDAVAHAIEPFASGVQAVDARISATLASPETVVKRKRGRPRKNSIQPAASSVVSPAQATLQHAAVGINSVPLMHAPVGQPALPLAATARMPDTSAFGTPASAAPVKIDPFAARLALTPSARLAAPAGQDLAASEDGGVTPGGRKLLPLLPRVKDGESIINVSPVTTNFSSRQQRKPSRCAVCLMSGCPGRYRRIKCTFYRLMDNPQFLAAKHYISTYDEMLELAKIFNGAGALPPPPQPRQRQLLPALPSMDSADLASQSVVAARAAAAYASALERAAEASSKASRRSLGKQEDLPSATAQAVLPSGLDVVAANPSTPSGGDNRAAAAIAGLVDTPNISDLVAFFSMPEIKERLLALLPIKTAPGEGSPAAGESHAARAAKRKAADEDGDEGGGTADGDRQRPGAAYRNVKELAAAVAAAAVADTHERSSRKAAAASEEPEPAASPRHSPAAEPPPEPAEAAADAAAMTDDDDLGLDSESELEG</sequence>
<feature type="compositionally biased region" description="Low complexity" evidence="1">
    <location>
        <begin position="13"/>
        <end position="27"/>
    </location>
</feature>
<feature type="compositionally biased region" description="Low complexity" evidence="1">
    <location>
        <begin position="682"/>
        <end position="702"/>
    </location>
</feature>
<feature type="region of interest" description="Disordered" evidence="1">
    <location>
        <begin position="665"/>
        <end position="702"/>
    </location>
</feature>
<feature type="region of interest" description="Disordered" evidence="1">
    <location>
        <begin position="1"/>
        <end position="262"/>
    </location>
</feature>
<dbReference type="Pfam" id="PF20499">
    <property type="entry name" value="DUF6729"/>
    <property type="match status" value="1"/>
</dbReference>
<evidence type="ECO:0000256" key="1">
    <source>
        <dbReference type="SAM" id="MobiDB-lite"/>
    </source>
</evidence>